<dbReference type="AlphaFoldDB" id="A0A379PPN2"/>
<gene>
    <name evidence="1" type="ORF">NCTC10899_05045</name>
</gene>
<evidence type="ECO:0000313" key="1">
    <source>
        <dbReference type="EMBL" id="SUE95804.1"/>
    </source>
</evidence>
<protein>
    <submittedName>
        <fullName evidence="1">Uncharacterized protein</fullName>
    </submittedName>
</protein>
<dbReference type="Proteomes" id="UP000254260">
    <property type="component" value="Unassembled WGS sequence"/>
</dbReference>
<dbReference type="EMBL" id="UGUU01000002">
    <property type="protein sequence ID" value="SUE95804.1"/>
    <property type="molecule type" value="Genomic_DNA"/>
</dbReference>
<evidence type="ECO:0000313" key="2">
    <source>
        <dbReference type="Proteomes" id="UP000254260"/>
    </source>
</evidence>
<reference evidence="1 2" key="1">
    <citation type="submission" date="2018-06" db="EMBL/GenBank/DDBJ databases">
        <authorList>
            <consortium name="Pathogen Informatics"/>
            <person name="Doyle S."/>
        </authorList>
    </citation>
    <scope>NUCLEOTIDE SEQUENCE [LARGE SCALE GENOMIC DNA]</scope>
    <source>
        <strain evidence="1 2">NCTC10899</strain>
    </source>
</reference>
<name>A0A379PPN2_ECTME</name>
<accession>A0A379PPN2</accession>
<proteinExistence type="predicted"/>
<organism evidence="1 2">
    <name type="scientific">Ectopseudomonas mendocina</name>
    <name type="common">Pseudomonas mendocina</name>
    <dbReference type="NCBI Taxonomy" id="300"/>
    <lineage>
        <taxon>Bacteria</taxon>
        <taxon>Pseudomonadati</taxon>
        <taxon>Pseudomonadota</taxon>
        <taxon>Gammaproteobacteria</taxon>
        <taxon>Pseudomonadales</taxon>
        <taxon>Pseudomonadaceae</taxon>
        <taxon>Ectopseudomonas</taxon>
    </lineage>
</organism>
<sequence length="184" mass="21046">MVVSEAFQAEFNNAIFNGNVSAMEGTFDGALTANAIDAVKNLTIAGRATAITTVSHVSYVPEQFDDDSVWRSVHTLTFQVPASDMDGGWVTAGIQYYINDQRGDNDNFQTEYRILVDGQVIFTSPRSTKFKWFYRVFKYFFHEVSAKVGPGYHTIALQYRWHDYPTNVYPEFYDVTIRADYIRK</sequence>